<feature type="transmembrane region" description="Helical" evidence="1">
    <location>
        <begin position="189"/>
        <end position="209"/>
    </location>
</feature>
<evidence type="ECO:0008006" key="4">
    <source>
        <dbReference type="Google" id="ProtNLM"/>
    </source>
</evidence>
<gene>
    <name evidence="2" type="ORF">GCM10023351_12100</name>
</gene>
<dbReference type="RefSeq" id="WP_345437085.1">
    <property type="nucleotide sequence ID" value="NZ_BAABKO010000002.1"/>
</dbReference>
<dbReference type="Pfam" id="PF06197">
    <property type="entry name" value="DUF998"/>
    <property type="match status" value="1"/>
</dbReference>
<feature type="transmembrane region" description="Helical" evidence="1">
    <location>
        <begin position="252"/>
        <end position="276"/>
    </location>
</feature>
<evidence type="ECO:0000313" key="3">
    <source>
        <dbReference type="Proteomes" id="UP001501645"/>
    </source>
</evidence>
<feature type="transmembrane region" description="Helical" evidence="1">
    <location>
        <begin position="150"/>
        <end position="169"/>
    </location>
</feature>
<dbReference type="EMBL" id="BAABKO010000002">
    <property type="protein sequence ID" value="GAA4769977.1"/>
    <property type="molecule type" value="Genomic_DNA"/>
</dbReference>
<accession>A0ABP8ZZC3</accession>
<sequence length="350" mass="35313">MADDALRDDAAVTTAGWAGFAVGTIVGTALLWGVARPLAGEGSIGVPAAVVVAVLAAVAFAVSTVRHRHAETVPMPGWQAAMSRLSDVCVGLATAGVSALGVLCAGEVLAAGLDGLEVPAVGGGLLTGIASAAAGSGAYALGMRLRTRDLVALLFAFVVAGTLFSMLTATDPRWWERNFSQLGAGDSAWAFNGTLVIAGLLLATLGSYVGRDLHRLLGDDAIGRIGWVVVLFALAGLALAGVGAFPLHRAEAAHNVCAFAALGLLAVVAVATTAIVPGRPRSLRWTTAGVAVGLAGAVLLWRPLAIYSATALEAVAAGLALVWLSSLLRTLAALAPDEARPSGRAHLRAR</sequence>
<keyword evidence="1" id="KW-0472">Membrane</keyword>
<feature type="transmembrane region" description="Helical" evidence="1">
    <location>
        <begin position="85"/>
        <end position="109"/>
    </location>
</feature>
<evidence type="ECO:0000313" key="2">
    <source>
        <dbReference type="EMBL" id="GAA4769977.1"/>
    </source>
</evidence>
<feature type="transmembrane region" description="Helical" evidence="1">
    <location>
        <begin position="283"/>
        <end position="302"/>
    </location>
</feature>
<protein>
    <recommendedName>
        <fullName evidence="4">DUF998 domain-containing protein</fullName>
    </recommendedName>
</protein>
<keyword evidence="1" id="KW-0812">Transmembrane</keyword>
<comment type="caution">
    <text evidence="2">The sequence shown here is derived from an EMBL/GenBank/DDBJ whole genome shotgun (WGS) entry which is preliminary data.</text>
</comment>
<proteinExistence type="predicted"/>
<keyword evidence="1" id="KW-1133">Transmembrane helix</keyword>
<feature type="transmembrane region" description="Helical" evidence="1">
    <location>
        <begin position="44"/>
        <end position="65"/>
    </location>
</feature>
<name>A0ABP8ZZC3_9MICO</name>
<keyword evidence="3" id="KW-1185">Reference proteome</keyword>
<feature type="transmembrane region" description="Helical" evidence="1">
    <location>
        <begin position="121"/>
        <end position="141"/>
    </location>
</feature>
<evidence type="ECO:0000256" key="1">
    <source>
        <dbReference type="SAM" id="Phobius"/>
    </source>
</evidence>
<reference evidence="3" key="1">
    <citation type="journal article" date="2019" name="Int. J. Syst. Evol. Microbiol.">
        <title>The Global Catalogue of Microorganisms (GCM) 10K type strain sequencing project: providing services to taxonomists for standard genome sequencing and annotation.</title>
        <authorList>
            <consortium name="The Broad Institute Genomics Platform"/>
            <consortium name="The Broad Institute Genome Sequencing Center for Infectious Disease"/>
            <person name="Wu L."/>
            <person name="Ma J."/>
        </authorList>
    </citation>
    <scope>NUCLEOTIDE SEQUENCE [LARGE SCALE GENOMIC DNA]</scope>
    <source>
        <strain evidence="3">JCM 18537</strain>
    </source>
</reference>
<dbReference type="Proteomes" id="UP001501645">
    <property type="component" value="Unassembled WGS sequence"/>
</dbReference>
<dbReference type="InterPro" id="IPR009339">
    <property type="entry name" value="DUF998"/>
</dbReference>
<feature type="transmembrane region" description="Helical" evidence="1">
    <location>
        <begin position="12"/>
        <end position="32"/>
    </location>
</feature>
<feature type="transmembrane region" description="Helical" evidence="1">
    <location>
        <begin position="221"/>
        <end position="246"/>
    </location>
</feature>
<feature type="transmembrane region" description="Helical" evidence="1">
    <location>
        <begin position="314"/>
        <end position="335"/>
    </location>
</feature>
<organism evidence="2 3">
    <name type="scientific">Microbacterium gilvum</name>
    <dbReference type="NCBI Taxonomy" id="1336204"/>
    <lineage>
        <taxon>Bacteria</taxon>
        <taxon>Bacillati</taxon>
        <taxon>Actinomycetota</taxon>
        <taxon>Actinomycetes</taxon>
        <taxon>Micrococcales</taxon>
        <taxon>Microbacteriaceae</taxon>
        <taxon>Microbacterium</taxon>
    </lineage>
</organism>